<evidence type="ECO:0000313" key="1">
    <source>
        <dbReference type="EMBL" id="CAE0648819.1"/>
    </source>
</evidence>
<dbReference type="Gene3D" id="3.80.10.10">
    <property type="entry name" value="Ribonuclease Inhibitor"/>
    <property type="match status" value="1"/>
</dbReference>
<name>A0A7S4DH64_9EUKA</name>
<gene>
    <name evidence="1" type="ORF">LGLO00237_LOCUS3275</name>
</gene>
<dbReference type="EMBL" id="HBIV01004649">
    <property type="protein sequence ID" value="CAE0648819.1"/>
    <property type="molecule type" value="Transcribed_RNA"/>
</dbReference>
<protein>
    <submittedName>
        <fullName evidence="1">Uncharacterized protein</fullName>
    </submittedName>
</protein>
<reference evidence="1" key="1">
    <citation type="submission" date="2021-01" db="EMBL/GenBank/DDBJ databases">
        <authorList>
            <person name="Corre E."/>
            <person name="Pelletier E."/>
            <person name="Niang G."/>
            <person name="Scheremetjew M."/>
            <person name="Finn R."/>
            <person name="Kale V."/>
            <person name="Holt S."/>
            <person name="Cochrane G."/>
            <person name="Meng A."/>
            <person name="Brown T."/>
            <person name="Cohen L."/>
        </authorList>
    </citation>
    <scope>NUCLEOTIDE SEQUENCE</scope>
    <source>
        <strain evidence="1">CCCM811</strain>
    </source>
</reference>
<dbReference type="AlphaFoldDB" id="A0A7S4DH64"/>
<sequence length="125" mass="14344">MLPQDDRYEMLKGCDSLRTLVIPREAGFMRPSDLSLAKGICRHCPGLVRLDISGELTEKALIIVGKNLRSLRYLRLEADKMKTNLTNEGMRLQRRIKQHEEIKTKESETICEPTPVLYTPKLTAF</sequence>
<proteinExistence type="predicted"/>
<organism evidence="1">
    <name type="scientific">Lotharella globosa</name>
    <dbReference type="NCBI Taxonomy" id="91324"/>
    <lineage>
        <taxon>Eukaryota</taxon>
        <taxon>Sar</taxon>
        <taxon>Rhizaria</taxon>
        <taxon>Cercozoa</taxon>
        <taxon>Chlorarachniophyceae</taxon>
        <taxon>Lotharella</taxon>
    </lineage>
</organism>
<accession>A0A7S4DH64</accession>
<dbReference type="InterPro" id="IPR032675">
    <property type="entry name" value="LRR_dom_sf"/>
</dbReference>